<dbReference type="AlphaFoldDB" id="A0A848B0D6"/>
<dbReference type="Pfam" id="PF14498">
    <property type="entry name" value="Glyco_hyd_65N_2"/>
    <property type="match status" value="1"/>
</dbReference>
<comment type="caution">
    <text evidence="4">The sequence shown here is derived from an EMBL/GenBank/DDBJ whole genome shotgun (WGS) entry which is preliminary data.</text>
</comment>
<evidence type="ECO:0000313" key="4">
    <source>
        <dbReference type="EMBL" id="NMD88988.1"/>
    </source>
</evidence>
<dbReference type="Gene3D" id="1.50.10.10">
    <property type="match status" value="1"/>
</dbReference>
<dbReference type="Pfam" id="PF21307">
    <property type="entry name" value="Glyco_hydro_95_C"/>
    <property type="match status" value="1"/>
</dbReference>
<name>A0A848B0D6_9BACT</name>
<dbReference type="GO" id="GO:0004560">
    <property type="term" value="F:alpha-L-fucosidase activity"/>
    <property type="evidence" value="ECO:0007669"/>
    <property type="project" value="InterPro"/>
</dbReference>
<dbReference type="PANTHER" id="PTHR31084:SF0">
    <property type="entry name" value="ALPHA-L-FUCOSIDASE 2"/>
    <property type="match status" value="1"/>
</dbReference>
<dbReference type="PANTHER" id="PTHR31084">
    <property type="entry name" value="ALPHA-L-FUCOSIDASE 2"/>
    <property type="match status" value="1"/>
</dbReference>
<feature type="domain" description="Glycosyl hydrolase family 95 N-terminal" evidence="1">
    <location>
        <begin position="11"/>
        <end position="261"/>
    </location>
</feature>
<reference evidence="4 5" key="1">
    <citation type="submission" date="2020-04" db="EMBL/GenBank/DDBJ databases">
        <authorList>
            <person name="Hitch T.C.A."/>
            <person name="Wylensek D."/>
            <person name="Clavel T."/>
        </authorList>
    </citation>
    <scope>NUCLEOTIDE SEQUENCE [LARGE SCALE GENOMIC DNA]</scope>
    <source>
        <strain evidence="4 5">COR2-253-APC-1A</strain>
    </source>
</reference>
<dbReference type="Pfam" id="PF22124">
    <property type="entry name" value="Glyco_hydro_95_cat"/>
    <property type="match status" value="1"/>
</dbReference>
<evidence type="ECO:0000313" key="5">
    <source>
        <dbReference type="Proteomes" id="UP000576225"/>
    </source>
</evidence>
<evidence type="ECO:0000259" key="1">
    <source>
        <dbReference type="Pfam" id="PF14498"/>
    </source>
</evidence>
<feature type="domain" description="Alpha fucosidase A-like C-terminal" evidence="2">
    <location>
        <begin position="713"/>
        <end position="766"/>
    </location>
</feature>
<dbReference type="InterPro" id="IPR012341">
    <property type="entry name" value="6hp_glycosidase-like_sf"/>
</dbReference>
<dbReference type="InterPro" id="IPR049053">
    <property type="entry name" value="AFCA-like_C"/>
</dbReference>
<dbReference type="InterPro" id="IPR013780">
    <property type="entry name" value="Glyco_hydro_b"/>
</dbReference>
<dbReference type="Proteomes" id="UP000576225">
    <property type="component" value="Unassembled WGS sequence"/>
</dbReference>
<gene>
    <name evidence="4" type="ORF">HF882_20600</name>
</gene>
<proteinExistence type="predicted"/>
<dbReference type="SUPFAM" id="SSF48208">
    <property type="entry name" value="Six-hairpin glycosidases"/>
    <property type="match status" value="1"/>
</dbReference>
<dbReference type="RefSeq" id="WP_168963954.1">
    <property type="nucleotide sequence ID" value="NZ_JABAEW010000069.1"/>
</dbReference>
<dbReference type="GO" id="GO:0005975">
    <property type="term" value="P:carbohydrate metabolic process"/>
    <property type="evidence" value="ECO:0007669"/>
    <property type="project" value="InterPro"/>
</dbReference>
<sequence>MKKQNIAQHFLHYDRPADFWEEALPVGNGRIGGMVYGEPGSEIIALNEDTLWSGLPGNELEHYDGFLDSVRETRRFLAERDYVRADRSLTAAMLKGKDSESYMPAGEINLHCDVPGKIEDYRRSLDLENAVAGTEYRCGGIKFRREVFVSYPAQVMVIHFRADAPGMITFRAQLKTLMAGTHGGEKDTIWFSGHCPLACRYNYALTQWSERFRGPGGINFSMRLKAYAQGGSVAVSPNGLMRVTGADEVTLVLALRSDFRNFQTPPEKECALAEALAQKDLEGINTAALFSEHQKDYQALYNRSRLAFPVTGDDELCTVERIRHCEAAKKISPNLIALLYHFGRYLLIASSRPGTQPANLQGIWNNMLMAPWASNYTTNINTEMNYWPAEAASLAECVEPLYRFVRECAVNGMKTAEKLYGCRGWCMHHNSDLWRKTTPAACIAQCSAFPFAGFWLLRQFYEHYLYSGDKAFLKKCYDLYQGAARFILDFLQKEEDGTCTISPSTSPENGFLEPSEKHFCCVSAGSAVDLTIARELFETFREIAAELQICEPMIEEIEEVLPRLRLPGIGRHGQLLEYDDEFEEALPDHRHLSHLYGVCPGAVFTPEQHKELYEAGRVSLAHRSDFSTGWAMAWRTILWTRYLDGEHAMRCMSAFLHLVEPNHGIASCEGGGIYQNLFCAHPPFQIDGNFGACAAIAEMFVQSQRKTADGKRLIHLFPALPRQWQEGSITGLRTRGGLTVELHWTDGAYEADIVSGRGGTFAFCTPDREFEKTLQPGECLKITGRRSG</sequence>
<dbReference type="Gene3D" id="2.70.98.50">
    <property type="entry name" value="putative glycoside hydrolase family protein from bacillus halodurans"/>
    <property type="match status" value="1"/>
</dbReference>
<evidence type="ECO:0000259" key="2">
    <source>
        <dbReference type="Pfam" id="PF21307"/>
    </source>
</evidence>
<protein>
    <submittedName>
        <fullName evidence="4">Glycoside hydrolase family 95 protein</fullName>
    </submittedName>
</protein>
<feature type="domain" description="Glycosyl hydrolase family 95 catalytic" evidence="3">
    <location>
        <begin position="287"/>
        <end position="699"/>
    </location>
</feature>
<dbReference type="Gene3D" id="2.60.40.1180">
    <property type="entry name" value="Golgi alpha-mannosidase II"/>
    <property type="match status" value="1"/>
</dbReference>
<dbReference type="InterPro" id="IPR054363">
    <property type="entry name" value="GH95_cat"/>
</dbReference>
<evidence type="ECO:0000259" key="3">
    <source>
        <dbReference type="Pfam" id="PF22124"/>
    </source>
</evidence>
<dbReference type="PIRSF" id="PIRSF007663">
    <property type="entry name" value="UCP007663"/>
    <property type="match status" value="1"/>
</dbReference>
<accession>A0A848B0D6</accession>
<dbReference type="InterPro" id="IPR027414">
    <property type="entry name" value="GH95_N_dom"/>
</dbReference>
<dbReference type="InterPro" id="IPR008928">
    <property type="entry name" value="6-hairpin_glycosidase_sf"/>
</dbReference>
<dbReference type="InterPro" id="IPR016518">
    <property type="entry name" value="Alpha-L-fucosidase"/>
</dbReference>
<organism evidence="4 5">
    <name type="scientific">Victivallis vadensis</name>
    <dbReference type="NCBI Taxonomy" id="172901"/>
    <lineage>
        <taxon>Bacteria</taxon>
        <taxon>Pseudomonadati</taxon>
        <taxon>Lentisphaerota</taxon>
        <taxon>Lentisphaeria</taxon>
        <taxon>Victivallales</taxon>
        <taxon>Victivallaceae</taxon>
        <taxon>Victivallis</taxon>
    </lineage>
</organism>
<dbReference type="EMBL" id="JABAEW010000069">
    <property type="protein sequence ID" value="NMD88988.1"/>
    <property type="molecule type" value="Genomic_DNA"/>
</dbReference>
<keyword evidence="4" id="KW-0378">Hydrolase</keyword>